<comment type="caution">
    <text evidence="1">The sequence shown here is derived from an EMBL/GenBank/DDBJ whole genome shotgun (WGS) entry which is preliminary data.</text>
</comment>
<name>A0ACB5U585_CANBO</name>
<organism evidence="1 2">
    <name type="scientific">Candida boidinii</name>
    <name type="common">Yeast</name>
    <dbReference type="NCBI Taxonomy" id="5477"/>
    <lineage>
        <taxon>Eukaryota</taxon>
        <taxon>Fungi</taxon>
        <taxon>Dikarya</taxon>
        <taxon>Ascomycota</taxon>
        <taxon>Saccharomycotina</taxon>
        <taxon>Pichiomycetes</taxon>
        <taxon>Pichiales</taxon>
        <taxon>Pichiaceae</taxon>
        <taxon>Ogataea</taxon>
        <taxon>Ogataea/Candida clade</taxon>
    </lineage>
</organism>
<gene>
    <name evidence="1" type="ORF">Cboi01_000589300</name>
</gene>
<evidence type="ECO:0000313" key="2">
    <source>
        <dbReference type="Proteomes" id="UP001165101"/>
    </source>
</evidence>
<proteinExistence type="predicted"/>
<evidence type="ECO:0000313" key="1">
    <source>
        <dbReference type="EMBL" id="GMF01626.1"/>
    </source>
</evidence>
<accession>A0ACB5U585</accession>
<sequence length="179" mass="20472">MLTFLNQNDDIYATLDDIKITLFERYIAVYKPEITAIVQKGLRSEDWFHKSEPNGASTYTMELLNFFIMLSSKLQLLKVSPSTTRKIQTILQKHMVSKIMDCMREIPHFSTAGIFQVCVDFKFMSEVLRNTLDDESLRQISSVCKKFTSKAGTSSLDDNINKVVNSCLLASKLDMDCFV</sequence>
<keyword evidence="2" id="KW-1185">Reference proteome</keyword>
<protein>
    <submittedName>
        <fullName evidence="1">Unnamed protein product</fullName>
    </submittedName>
</protein>
<dbReference type="Proteomes" id="UP001165101">
    <property type="component" value="Unassembled WGS sequence"/>
</dbReference>
<dbReference type="EMBL" id="BSXV01005032">
    <property type="protein sequence ID" value="GMF01626.1"/>
    <property type="molecule type" value="Genomic_DNA"/>
</dbReference>
<reference evidence="1" key="1">
    <citation type="submission" date="2023-04" db="EMBL/GenBank/DDBJ databases">
        <title>Candida boidinii NBRC 1967.</title>
        <authorList>
            <person name="Ichikawa N."/>
            <person name="Sato H."/>
            <person name="Tonouchi N."/>
        </authorList>
    </citation>
    <scope>NUCLEOTIDE SEQUENCE</scope>
    <source>
        <strain evidence="1">NBRC 1967</strain>
    </source>
</reference>